<dbReference type="RefSeq" id="WP_103248586.1">
    <property type="nucleotide sequence ID" value="NZ_PPED02000004.1"/>
</dbReference>
<evidence type="ECO:0000313" key="1">
    <source>
        <dbReference type="EMBL" id="PWN68559.1"/>
    </source>
</evidence>
<keyword evidence="2" id="KW-1185">Reference proteome</keyword>
<gene>
    <name evidence="1" type="ORF">C1631_017880</name>
</gene>
<proteinExistence type="predicted"/>
<name>A0A316X5Q6_9FLAO</name>
<protein>
    <submittedName>
        <fullName evidence="1">Uncharacterized protein</fullName>
    </submittedName>
</protein>
<comment type="caution">
    <text evidence="1">The sequence shown here is derived from an EMBL/GenBank/DDBJ whole genome shotgun (WGS) entry which is preliminary data.</text>
</comment>
<dbReference type="OrthoDB" id="623250at2"/>
<dbReference type="EMBL" id="PPED02000004">
    <property type="protein sequence ID" value="PWN68559.1"/>
    <property type="molecule type" value="Genomic_DNA"/>
</dbReference>
<sequence length="363" mass="41020">MKTIVNAIFIFCFVLIKSQSETDLKAIKDIDNTQSVSMALLDNSPSIVFANSLPKKISLNTSNLSNVSVEVTPFYYANHAYKGYEFFGLKDTLNSFKYTSGGFHNLSKVTLSLNAMPKDSATTISIGARTNILTLYNHSPQKLHEQITAVANDDEITAMAKSNLLKNGIKEPSVTDSKYEEYIVLLEKEKDKIKDEMKIDVRLSDFINQLKNPMITLDVSGAYSTIAPGNRISDFRTDRYGVWSTFAFSLNLNKEYTRFFKVYLFLRYLKDSYIEEDIMKRSEFTDYGVKLQGVLSKNISVAYEYVKRNGDGGDYRSVGQIQYKVNDELSFSGGFGKNFEISNTNLMTFLGISWGIVNNPKTK</sequence>
<evidence type="ECO:0000313" key="2">
    <source>
        <dbReference type="Proteomes" id="UP000236594"/>
    </source>
</evidence>
<dbReference type="AlphaFoldDB" id="A0A316X5Q6"/>
<organism evidence="1 2">
    <name type="scientific">Chryseobacterium phosphatilyticum</name>
    <dbReference type="NCBI Taxonomy" id="475075"/>
    <lineage>
        <taxon>Bacteria</taxon>
        <taxon>Pseudomonadati</taxon>
        <taxon>Bacteroidota</taxon>
        <taxon>Flavobacteriia</taxon>
        <taxon>Flavobacteriales</taxon>
        <taxon>Weeksellaceae</taxon>
        <taxon>Chryseobacterium group</taxon>
        <taxon>Chryseobacterium</taxon>
    </lineage>
</organism>
<accession>A0A316X5Q6</accession>
<dbReference type="Proteomes" id="UP000236594">
    <property type="component" value="Unassembled WGS sequence"/>
</dbReference>
<reference evidence="1 2" key="1">
    <citation type="submission" date="2018-04" db="EMBL/GenBank/DDBJ databases">
        <title>Draft Genome Sequence of Phosphate-Solubilizing Chryseobacterium sp. ISE14 that is a Biocontrol and Plant Growth-Promoting Rhizobacterium Isolated from Cucumber.</title>
        <authorList>
            <person name="Jeong J.-J."/>
            <person name="Sang M.K."/>
            <person name="Choi I.-G."/>
            <person name="Kim K.D."/>
        </authorList>
    </citation>
    <scope>NUCLEOTIDE SEQUENCE [LARGE SCALE GENOMIC DNA]</scope>
    <source>
        <strain evidence="1 2">ISE14</strain>
    </source>
</reference>